<dbReference type="InterPro" id="IPR039420">
    <property type="entry name" value="WalR-like"/>
</dbReference>
<feature type="domain" description="Response regulatory" evidence="7">
    <location>
        <begin position="10"/>
        <end position="126"/>
    </location>
</feature>
<dbReference type="PROSITE" id="PS50043">
    <property type="entry name" value="HTH_LUXR_2"/>
    <property type="match status" value="1"/>
</dbReference>
<dbReference type="GO" id="GO:0006355">
    <property type="term" value="P:regulation of DNA-templated transcription"/>
    <property type="evidence" value="ECO:0007669"/>
    <property type="project" value="InterPro"/>
</dbReference>
<dbReference type="InterPro" id="IPR001789">
    <property type="entry name" value="Sig_transdc_resp-reg_receiver"/>
</dbReference>
<dbReference type="Pfam" id="PF00072">
    <property type="entry name" value="Response_reg"/>
    <property type="match status" value="1"/>
</dbReference>
<dbReference type="SUPFAM" id="SSF46894">
    <property type="entry name" value="C-terminal effector domain of the bipartite response regulators"/>
    <property type="match status" value="1"/>
</dbReference>
<proteinExistence type="predicted"/>
<organism evidence="8 9">
    <name type="scientific">Janibacter limosus</name>
    <dbReference type="NCBI Taxonomy" id="53458"/>
    <lineage>
        <taxon>Bacteria</taxon>
        <taxon>Bacillati</taxon>
        <taxon>Actinomycetota</taxon>
        <taxon>Actinomycetes</taxon>
        <taxon>Micrococcales</taxon>
        <taxon>Intrasporangiaceae</taxon>
        <taxon>Janibacter</taxon>
    </lineage>
</organism>
<keyword evidence="9" id="KW-1185">Reference proteome</keyword>
<evidence type="ECO:0000256" key="5">
    <source>
        <dbReference type="PROSITE-ProRule" id="PRU00169"/>
    </source>
</evidence>
<dbReference type="EMBL" id="CP036164">
    <property type="protein sequence ID" value="QBF45767.1"/>
    <property type="molecule type" value="Genomic_DNA"/>
</dbReference>
<dbReference type="KEGG" id="jli:EXU32_05550"/>
<dbReference type="AlphaFoldDB" id="A0A4P6MVD3"/>
<dbReference type="CDD" id="cd06170">
    <property type="entry name" value="LuxR_C_like"/>
    <property type="match status" value="1"/>
</dbReference>
<evidence type="ECO:0000313" key="9">
    <source>
        <dbReference type="Proteomes" id="UP000290408"/>
    </source>
</evidence>
<dbReference type="InterPro" id="IPR000792">
    <property type="entry name" value="Tscrpt_reg_LuxR_C"/>
</dbReference>
<keyword evidence="4" id="KW-0804">Transcription</keyword>
<dbReference type="Gene3D" id="3.40.50.2300">
    <property type="match status" value="1"/>
</dbReference>
<dbReference type="GO" id="GO:0003677">
    <property type="term" value="F:DNA binding"/>
    <property type="evidence" value="ECO:0007669"/>
    <property type="project" value="UniProtKB-KW"/>
</dbReference>
<dbReference type="CDD" id="cd17535">
    <property type="entry name" value="REC_NarL-like"/>
    <property type="match status" value="1"/>
</dbReference>
<reference evidence="8 9" key="1">
    <citation type="submission" date="2019-02" db="EMBL/GenBank/DDBJ databases">
        <title>Genomic data mining of an Antarctic deep-sea actinobacterium, Janibacterlimosus P3-3-X1.</title>
        <authorList>
            <person name="Liao L."/>
            <person name="Chen B."/>
        </authorList>
    </citation>
    <scope>NUCLEOTIDE SEQUENCE [LARGE SCALE GENOMIC DNA]</scope>
    <source>
        <strain evidence="8 9">P3-3-X1</strain>
    </source>
</reference>
<dbReference type="InterPro" id="IPR016032">
    <property type="entry name" value="Sig_transdc_resp-reg_C-effctor"/>
</dbReference>
<protein>
    <submittedName>
        <fullName evidence="8">Response regulator transcription factor</fullName>
    </submittedName>
</protein>
<evidence type="ECO:0000259" key="6">
    <source>
        <dbReference type="PROSITE" id="PS50043"/>
    </source>
</evidence>
<keyword evidence="2" id="KW-0805">Transcription regulation</keyword>
<dbReference type="RefSeq" id="WP_130629000.1">
    <property type="nucleotide sequence ID" value="NZ_CP036164.1"/>
</dbReference>
<dbReference type="SMART" id="SM00448">
    <property type="entry name" value="REC"/>
    <property type="match status" value="1"/>
</dbReference>
<gene>
    <name evidence="8" type="ORF">EXU32_05550</name>
</gene>
<dbReference type="InterPro" id="IPR058245">
    <property type="entry name" value="NreC/VraR/RcsB-like_REC"/>
</dbReference>
<evidence type="ECO:0000313" key="8">
    <source>
        <dbReference type="EMBL" id="QBF45767.1"/>
    </source>
</evidence>
<dbReference type="SMART" id="SM00421">
    <property type="entry name" value="HTH_LUXR"/>
    <property type="match status" value="1"/>
</dbReference>
<dbReference type="PROSITE" id="PS50110">
    <property type="entry name" value="RESPONSE_REGULATORY"/>
    <property type="match status" value="1"/>
</dbReference>
<dbReference type="PRINTS" id="PR00038">
    <property type="entry name" value="HTHLUXR"/>
</dbReference>
<dbReference type="PANTHER" id="PTHR43214:SF24">
    <property type="entry name" value="TRANSCRIPTIONAL REGULATORY PROTEIN NARL-RELATED"/>
    <property type="match status" value="1"/>
</dbReference>
<evidence type="ECO:0000256" key="4">
    <source>
        <dbReference type="ARBA" id="ARBA00023163"/>
    </source>
</evidence>
<evidence type="ECO:0000259" key="7">
    <source>
        <dbReference type="PROSITE" id="PS50110"/>
    </source>
</evidence>
<feature type="modified residue" description="4-aspartylphosphate" evidence="5">
    <location>
        <position position="61"/>
    </location>
</feature>
<dbReference type="PANTHER" id="PTHR43214">
    <property type="entry name" value="TWO-COMPONENT RESPONSE REGULATOR"/>
    <property type="match status" value="1"/>
</dbReference>
<dbReference type="Pfam" id="PF00196">
    <property type="entry name" value="GerE"/>
    <property type="match status" value="1"/>
</dbReference>
<dbReference type="SUPFAM" id="SSF52172">
    <property type="entry name" value="CheY-like"/>
    <property type="match status" value="1"/>
</dbReference>
<feature type="domain" description="HTH luxR-type" evidence="6">
    <location>
        <begin position="159"/>
        <end position="224"/>
    </location>
</feature>
<dbReference type="InterPro" id="IPR011006">
    <property type="entry name" value="CheY-like_superfamily"/>
</dbReference>
<sequence>MSSPSSDPISVVLVDDDPMVRTALSMILGGAPEITVVAQAQDGRQGLSVIAEHSPDVVLMDIRMPRLDGLSATDELVRSGSPSKVIILTTFDADDDVMRALQHGADGFLLKDTPPDRLVEAVRLVAAGQSILSPSVTTSVLNSVRTARETATSSTREEARTRLARLTDRELDVARAVGSGLSNAEISGRLFLSVATVKAHVGRILDKLDADNRVQVAITVHEAELDAPA</sequence>
<dbReference type="OrthoDB" id="9808843at2"/>
<keyword evidence="1 5" id="KW-0597">Phosphoprotein</keyword>
<keyword evidence="3" id="KW-0238">DNA-binding</keyword>
<dbReference type="STRING" id="1216970.GCA_001570985_00130"/>
<evidence type="ECO:0000256" key="1">
    <source>
        <dbReference type="ARBA" id="ARBA00022553"/>
    </source>
</evidence>
<dbReference type="GO" id="GO:0000160">
    <property type="term" value="P:phosphorelay signal transduction system"/>
    <property type="evidence" value="ECO:0007669"/>
    <property type="project" value="InterPro"/>
</dbReference>
<dbReference type="Proteomes" id="UP000290408">
    <property type="component" value="Chromosome"/>
</dbReference>
<accession>A0A4P6MVD3</accession>
<evidence type="ECO:0000256" key="3">
    <source>
        <dbReference type="ARBA" id="ARBA00023125"/>
    </source>
</evidence>
<evidence type="ECO:0000256" key="2">
    <source>
        <dbReference type="ARBA" id="ARBA00023015"/>
    </source>
</evidence>
<dbReference type="PROSITE" id="PS00622">
    <property type="entry name" value="HTH_LUXR_1"/>
    <property type="match status" value="1"/>
</dbReference>
<name>A0A4P6MVD3_9MICO</name>